<dbReference type="AlphaFoldDB" id="A0A086T993"/>
<evidence type="ECO:0000256" key="2">
    <source>
        <dbReference type="ARBA" id="ARBA00019062"/>
    </source>
</evidence>
<comment type="function">
    <text evidence="4">Non catalytic subunit of RNase H2, an endonuclease that specifically degrades the RNA of RNA:DNA hybrids. Participates in DNA replication, possibly by mediating the removal of lagging-strand Okazaki fragment RNA primers during DNA replication. Mediates the excision of single ribonucleotides from DNA:RNA duplexes.</text>
</comment>
<keyword evidence="3" id="KW-0539">Nucleus</keyword>
<feature type="compositionally biased region" description="Polar residues" evidence="6">
    <location>
        <begin position="251"/>
        <end position="273"/>
    </location>
</feature>
<dbReference type="Proteomes" id="UP000029964">
    <property type="component" value="Unassembled WGS sequence"/>
</dbReference>
<dbReference type="GO" id="GO:0005654">
    <property type="term" value="C:nucleoplasm"/>
    <property type="evidence" value="ECO:0007669"/>
    <property type="project" value="TreeGrafter"/>
</dbReference>
<dbReference type="CDD" id="cd09270">
    <property type="entry name" value="RNase_H2-B"/>
    <property type="match status" value="1"/>
</dbReference>
<feature type="domain" description="Rnh202 triple barrel" evidence="8">
    <location>
        <begin position="41"/>
        <end position="126"/>
    </location>
</feature>
<dbReference type="GO" id="GO:0006401">
    <property type="term" value="P:RNA catabolic process"/>
    <property type="evidence" value="ECO:0007669"/>
    <property type="project" value="TreeGrafter"/>
</dbReference>
<dbReference type="EMBL" id="JPKY01000025">
    <property type="protein sequence ID" value="KFH45925.1"/>
    <property type="molecule type" value="Genomic_DNA"/>
</dbReference>
<dbReference type="InterPro" id="IPR019024">
    <property type="entry name" value="RNase_H2_suB_wHTH"/>
</dbReference>
<evidence type="ECO:0000256" key="1">
    <source>
        <dbReference type="ARBA" id="ARBA00004123"/>
    </source>
</evidence>
<feature type="compositionally biased region" description="Low complexity" evidence="6">
    <location>
        <begin position="274"/>
        <end position="287"/>
    </location>
</feature>
<protein>
    <recommendedName>
        <fullName evidence="2">Ribonuclease H2 subunit B</fullName>
    </recommendedName>
    <alternativeName>
        <fullName evidence="5">Ribonuclease HI subunit B</fullName>
    </alternativeName>
</protein>
<evidence type="ECO:0000256" key="6">
    <source>
        <dbReference type="SAM" id="MobiDB-lite"/>
    </source>
</evidence>
<dbReference type="Gene3D" id="2.20.25.530">
    <property type="match status" value="1"/>
</dbReference>
<evidence type="ECO:0000259" key="8">
    <source>
        <dbReference type="Pfam" id="PF17745"/>
    </source>
</evidence>
<evidence type="ECO:0000256" key="4">
    <source>
        <dbReference type="ARBA" id="ARBA00024778"/>
    </source>
</evidence>
<dbReference type="STRING" id="857340.A0A086T993"/>
<dbReference type="GO" id="GO:0032299">
    <property type="term" value="C:ribonuclease H2 complex"/>
    <property type="evidence" value="ECO:0007669"/>
    <property type="project" value="InterPro"/>
</dbReference>
<accession>A0A086T993</accession>
<proteinExistence type="predicted"/>
<feature type="region of interest" description="Disordered" evidence="6">
    <location>
        <begin position="1"/>
        <end position="40"/>
    </location>
</feature>
<dbReference type="PANTHER" id="PTHR13383">
    <property type="entry name" value="RIBONUCLEASE H2 SUBUNIT B"/>
    <property type="match status" value="1"/>
</dbReference>
<organism evidence="9 10">
    <name type="scientific">Hapsidospora chrysogenum (strain ATCC 11550 / CBS 779.69 / DSM 880 / IAM 14645 / JCM 23072 / IMI 49137)</name>
    <name type="common">Acremonium chrysogenum</name>
    <dbReference type="NCBI Taxonomy" id="857340"/>
    <lineage>
        <taxon>Eukaryota</taxon>
        <taxon>Fungi</taxon>
        <taxon>Dikarya</taxon>
        <taxon>Ascomycota</taxon>
        <taxon>Pezizomycotina</taxon>
        <taxon>Sordariomycetes</taxon>
        <taxon>Hypocreomycetidae</taxon>
        <taxon>Hypocreales</taxon>
        <taxon>Bionectriaceae</taxon>
        <taxon>Hapsidospora</taxon>
    </lineage>
</organism>
<evidence type="ECO:0000256" key="5">
    <source>
        <dbReference type="ARBA" id="ARBA00033464"/>
    </source>
</evidence>
<evidence type="ECO:0000259" key="7">
    <source>
        <dbReference type="Pfam" id="PF09468"/>
    </source>
</evidence>
<feature type="compositionally biased region" description="Low complexity" evidence="6">
    <location>
        <begin position="11"/>
        <end position="31"/>
    </location>
</feature>
<dbReference type="InterPro" id="IPR040456">
    <property type="entry name" value="RNase_H2_suB"/>
</dbReference>
<keyword evidence="10" id="KW-1185">Reference proteome</keyword>
<reference evidence="10" key="1">
    <citation type="journal article" date="2014" name="Genome Announc.">
        <title>Genome sequence and annotation of Acremonium chrysogenum, producer of the beta-lactam antibiotic cephalosporin C.</title>
        <authorList>
            <person name="Terfehr D."/>
            <person name="Dahlmann T.A."/>
            <person name="Specht T."/>
            <person name="Zadra I."/>
            <person name="Kuernsteiner H."/>
            <person name="Kueck U."/>
        </authorList>
    </citation>
    <scope>NUCLEOTIDE SEQUENCE [LARGE SCALE GENOMIC DNA]</scope>
    <source>
        <strain evidence="10">ATCC 11550 / CBS 779.69 / DSM 880 / IAM 14645 / JCM 23072 / IMI 49137</strain>
    </source>
</reference>
<feature type="region of interest" description="Disordered" evidence="6">
    <location>
        <begin position="244"/>
        <end position="294"/>
    </location>
</feature>
<name>A0A086T993_HAPC1</name>
<sequence>MPRTRSSKPTATESQETESASLSSSKFSLSERNGSPPKLFILPKKATSEAKIITLPHPRHTKPARYLVCPETGFYEFTKIAAPKSAPRSWLIETSAKAVESEEDKDGATQGQLISNADLFVATSMDPLFLLLPALADSCISKSSEDKKRLFLSSDDYFDKLPEEASHLSEILRWEKTRALLEARMAAICDTVEAGDETMFRLSQEKAASACLQKARRLAQGNVLPPSLESQFVTKALQAPVLNQKRAPLPSESQTTNGVIESGESTPLTESNDSQSTAMSTETSATSVDESTEVEQAIRPSHEVMDLQKLRVAFDLICARLVSPAITKWLKEGLSDERVGGVDFAPLDEYLAKLAELRAEAVASRSMGDYSQKRLRDEEEEEAREQKKRKLEEEKKKKASESRGVRELKKVNTSGMMKLSSFFQKK</sequence>
<comment type="subcellular location">
    <subcellularLocation>
        <location evidence="1">Nucleus</location>
    </subcellularLocation>
</comment>
<feature type="compositionally biased region" description="Basic and acidic residues" evidence="6">
    <location>
        <begin position="390"/>
        <end position="410"/>
    </location>
</feature>
<dbReference type="Pfam" id="PF09468">
    <property type="entry name" value="RNase_H2-Ydr279"/>
    <property type="match status" value="1"/>
</dbReference>
<dbReference type="OrthoDB" id="29098at2759"/>
<comment type="caution">
    <text evidence="9">The sequence shown here is derived from an EMBL/GenBank/DDBJ whole genome shotgun (WGS) entry which is preliminary data.</text>
</comment>
<evidence type="ECO:0000313" key="9">
    <source>
        <dbReference type="EMBL" id="KFH45925.1"/>
    </source>
</evidence>
<dbReference type="PANTHER" id="PTHR13383:SF11">
    <property type="entry name" value="RIBONUCLEASE H2 SUBUNIT B"/>
    <property type="match status" value="1"/>
</dbReference>
<gene>
    <name evidence="9" type="ORF">ACRE_032530</name>
</gene>
<dbReference type="Pfam" id="PF17745">
    <property type="entry name" value="Ydr279_N"/>
    <property type="match status" value="1"/>
</dbReference>
<evidence type="ECO:0000256" key="3">
    <source>
        <dbReference type="ARBA" id="ARBA00023242"/>
    </source>
</evidence>
<dbReference type="InterPro" id="IPR041195">
    <property type="entry name" value="Rnh202_N"/>
</dbReference>
<dbReference type="Gene3D" id="1.10.20.120">
    <property type="match status" value="1"/>
</dbReference>
<feature type="domain" description="Ribonuclease H2 subunit B wHTH" evidence="7">
    <location>
        <begin position="129"/>
        <end position="330"/>
    </location>
</feature>
<dbReference type="HOGENOM" id="CLU_057573_0_0_1"/>
<evidence type="ECO:0000313" key="10">
    <source>
        <dbReference type="Proteomes" id="UP000029964"/>
    </source>
</evidence>
<feature type="region of interest" description="Disordered" evidence="6">
    <location>
        <begin position="366"/>
        <end position="412"/>
    </location>
</feature>